<dbReference type="PANTHER" id="PTHR46497">
    <property type="entry name" value="THIOREDOXIN DOMAIN-CONTAINING PROTEIN 11"/>
    <property type="match status" value="1"/>
</dbReference>
<dbReference type="InterPro" id="IPR036249">
    <property type="entry name" value="Thioredoxin-like_sf"/>
</dbReference>
<dbReference type="EMBL" id="JABEBT010000203">
    <property type="protein sequence ID" value="KAF7624747.1"/>
    <property type="molecule type" value="Genomic_DNA"/>
</dbReference>
<name>A0A8S9Z6E9_9BILA</name>
<reference evidence="1" key="1">
    <citation type="journal article" date="2020" name="Ecol. Evol.">
        <title>Genome structure and content of the rice root-knot nematode (Meloidogyne graminicola).</title>
        <authorList>
            <person name="Phan N.T."/>
            <person name="Danchin E.G.J."/>
            <person name="Klopp C."/>
            <person name="Perfus-Barbeoch L."/>
            <person name="Kozlowski D.K."/>
            <person name="Koutsovoulos G.D."/>
            <person name="Lopez-Roques C."/>
            <person name="Bouchez O."/>
            <person name="Zahm M."/>
            <person name="Besnard G."/>
            <person name="Bellafiore S."/>
        </authorList>
    </citation>
    <scope>NUCLEOTIDE SEQUENCE</scope>
    <source>
        <strain evidence="1">VN-18</strain>
    </source>
</reference>
<dbReference type="InterPro" id="IPR052792">
    <property type="entry name" value="Thioredoxin_dom-contain_11"/>
</dbReference>
<evidence type="ECO:0000313" key="1">
    <source>
        <dbReference type="EMBL" id="KAF7624747.1"/>
    </source>
</evidence>
<dbReference type="PANTHER" id="PTHR46497:SF1">
    <property type="entry name" value="THIOREDOXIN DOMAIN-CONTAINING PROTEIN 11"/>
    <property type="match status" value="1"/>
</dbReference>
<feature type="non-terminal residue" evidence="1">
    <location>
        <position position="254"/>
    </location>
</feature>
<accession>A0A8S9Z6E9</accession>
<comment type="caution">
    <text evidence="1">The sequence shown here is derived from an EMBL/GenBank/DDBJ whole genome shotgun (WGS) entry which is preliminary data.</text>
</comment>
<gene>
    <name evidence="1" type="ORF">Mgra_00009971</name>
</gene>
<keyword evidence="2" id="KW-1185">Reference proteome</keyword>
<dbReference type="Proteomes" id="UP000605970">
    <property type="component" value="Unassembled WGS sequence"/>
</dbReference>
<organism evidence="1 2">
    <name type="scientific">Meloidogyne graminicola</name>
    <dbReference type="NCBI Taxonomy" id="189291"/>
    <lineage>
        <taxon>Eukaryota</taxon>
        <taxon>Metazoa</taxon>
        <taxon>Ecdysozoa</taxon>
        <taxon>Nematoda</taxon>
        <taxon>Chromadorea</taxon>
        <taxon>Rhabditida</taxon>
        <taxon>Tylenchina</taxon>
        <taxon>Tylenchomorpha</taxon>
        <taxon>Tylenchoidea</taxon>
        <taxon>Meloidogynidae</taxon>
        <taxon>Meloidogyninae</taxon>
        <taxon>Meloidogyne</taxon>
    </lineage>
</organism>
<sequence>MRNSAEFTIVILYSPWDFRSKLFRSSFLSVAALFKNIYSIKFIAVNCHYYKGRCRLMYKLLAFPVIFAQTQYNQPILFNQDLTSEKLYSWIMNLLFPLKIINSEKDFYKLISNSEFVVIGHFEIFFNSSTLSRSYNVFVNTAYSFSNKRSSFAFGIILNKTIASNFNIYSNQLNLYSLHFNNYSKICNSFIIESVQKTQNVIEWINKCFGNFNEKIVKEIEIEDGESPSKSDILFKKINSSAYNLILFTNIISN</sequence>
<evidence type="ECO:0000313" key="2">
    <source>
        <dbReference type="Proteomes" id="UP000605970"/>
    </source>
</evidence>
<dbReference type="SUPFAM" id="SSF52833">
    <property type="entry name" value="Thioredoxin-like"/>
    <property type="match status" value="1"/>
</dbReference>
<protein>
    <submittedName>
        <fullName evidence="1">Uncharacterized protein</fullName>
    </submittedName>
</protein>
<proteinExistence type="predicted"/>
<dbReference type="AlphaFoldDB" id="A0A8S9Z6E9"/>
<dbReference type="OrthoDB" id="1910803at2759"/>
<dbReference type="Gene3D" id="3.40.30.10">
    <property type="entry name" value="Glutaredoxin"/>
    <property type="match status" value="1"/>
</dbReference>